<accession>A0ABV6XXM1</accession>
<feature type="compositionally biased region" description="Basic and acidic residues" evidence="1">
    <location>
        <begin position="711"/>
        <end position="723"/>
    </location>
</feature>
<dbReference type="Gene3D" id="3.40.50.300">
    <property type="entry name" value="P-loop containing nucleotide triphosphate hydrolases"/>
    <property type="match status" value="1"/>
</dbReference>
<dbReference type="InterPro" id="IPR019734">
    <property type="entry name" value="TPR_rpt"/>
</dbReference>
<dbReference type="PRINTS" id="PR00364">
    <property type="entry name" value="DISEASERSIST"/>
</dbReference>
<gene>
    <name evidence="2" type="ORF">ABUW04_32730</name>
</gene>
<feature type="region of interest" description="Disordered" evidence="1">
    <location>
        <begin position="120"/>
        <end position="144"/>
    </location>
</feature>
<dbReference type="Proteomes" id="UP001592581">
    <property type="component" value="Unassembled WGS sequence"/>
</dbReference>
<keyword evidence="3" id="KW-1185">Reference proteome</keyword>
<comment type="caution">
    <text evidence="2">The sequence shown here is derived from an EMBL/GenBank/DDBJ whole genome shotgun (WGS) entry which is preliminary data.</text>
</comment>
<dbReference type="InterPro" id="IPR027417">
    <property type="entry name" value="P-loop_NTPase"/>
</dbReference>
<evidence type="ECO:0000313" key="3">
    <source>
        <dbReference type="Proteomes" id="UP001592581"/>
    </source>
</evidence>
<evidence type="ECO:0000256" key="1">
    <source>
        <dbReference type="SAM" id="MobiDB-lite"/>
    </source>
</evidence>
<feature type="region of interest" description="Disordered" evidence="1">
    <location>
        <begin position="1"/>
        <end position="30"/>
    </location>
</feature>
<reference evidence="2 3" key="1">
    <citation type="submission" date="2024-06" db="EMBL/GenBank/DDBJ databases">
        <authorList>
            <person name="Lee S.D."/>
        </authorList>
    </citation>
    <scope>NUCLEOTIDE SEQUENCE [LARGE SCALE GENOMIC DNA]</scope>
    <source>
        <strain evidence="2 3">N1-10</strain>
    </source>
</reference>
<dbReference type="SUPFAM" id="SSF52540">
    <property type="entry name" value="P-loop containing nucleoside triphosphate hydrolases"/>
    <property type="match status" value="1"/>
</dbReference>
<dbReference type="SMART" id="SM00028">
    <property type="entry name" value="TPR"/>
    <property type="match status" value="3"/>
</dbReference>
<feature type="compositionally biased region" description="Basic and acidic residues" evidence="1">
    <location>
        <begin position="272"/>
        <end position="282"/>
    </location>
</feature>
<dbReference type="InterPro" id="IPR011990">
    <property type="entry name" value="TPR-like_helical_dom_sf"/>
</dbReference>
<feature type="region of interest" description="Disordered" evidence="1">
    <location>
        <begin position="272"/>
        <end position="305"/>
    </location>
</feature>
<dbReference type="RefSeq" id="WP_380568085.1">
    <property type="nucleotide sequence ID" value="NZ_JBEUKS010000015.1"/>
</dbReference>
<dbReference type="SUPFAM" id="SSF48452">
    <property type="entry name" value="TPR-like"/>
    <property type="match status" value="1"/>
</dbReference>
<sequence length="746" mass="77974">MAEAEAAEARTVRRNQRRGALPPAELPDDPAVFAGRQAELAQLRDEVRRPGLGADGEAPRCRVLIVAGRRGSGRTALAVRFARTVAADYPDGQFFVRMTGPGGGPVPAERAAEVLLEALGEPRPPAPLPDPDTEEQDAEQRAASGPAALREALAGRQVLLVLDDVTQVEQVEALLPPSDGCLVVAVTSGPLTGLADARPVVIGGLGASAATAVLVAHAGDTRIVCDPVAARTLAETLACHPMALCLVGGWLRARPRASVTDVLRLLAAHPAERPRVPSHEPEATGPGGRDTSEPEAAGLRGRDTPEPLRVVLAKRPGAAEPGVEPLLRAFDLVRDGLPAQAARLLRLLTLAPGGVADPRTASALLGCPVDAAEVHLATLAEQQLLRPVGARGRHELPGCLREPLAVLLVEDRPAETELARARLLERLTRLLTACCHQLAPAGGPAPDPLPGPLRFSGSAEAWQWLDTELPVLRAALDTAVADGALDGLAMRLATALVRALPLWAGGPEPVAADLYALHGTVLELALRGGLHRQQAAALVNLGDLHATAGQHRRALERYRSALGPARAADDHVAVCRILEAVAGAFRASGDLVRAADWYGRALGLRRRRGEQADEVRLLGRLAAAHTAQGRTGDALKDYRAAAALHRKLGDPAGAVGATLGAARVQELAGNPDQAVRTLRDALEEARGVAGPPGARLQTQVLLRTAEALERAGDAEGGRARREQAAALGLPQRRRSGEAATHPVVTE</sequence>
<protein>
    <submittedName>
        <fullName evidence="2">Tetratricopeptide repeat protein</fullName>
    </submittedName>
</protein>
<evidence type="ECO:0000313" key="2">
    <source>
        <dbReference type="EMBL" id="MFC1443020.1"/>
    </source>
</evidence>
<proteinExistence type="predicted"/>
<dbReference type="Gene3D" id="1.25.40.10">
    <property type="entry name" value="Tetratricopeptide repeat domain"/>
    <property type="match status" value="1"/>
</dbReference>
<dbReference type="EMBL" id="JBEUKS010000015">
    <property type="protein sequence ID" value="MFC1443020.1"/>
    <property type="molecule type" value="Genomic_DNA"/>
</dbReference>
<organism evidence="2 3">
    <name type="scientific">Streptacidiphilus jeojiensis</name>
    <dbReference type="NCBI Taxonomy" id="3229225"/>
    <lineage>
        <taxon>Bacteria</taxon>
        <taxon>Bacillati</taxon>
        <taxon>Actinomycetota</taxon>
        <taxon>Actinomycetes</taxon>
        <taxon>Kitasatosporales</taxon>
        <taxon>Streptomycetaceae</taxon>
        <taxon>Streptacidiphilus</taxon>
    </lineage>
</organism>
<name>A0ABV6XXM1_9ACTN</name>
<dbReference type="PANTHER" id="PTHR47691:SF3">
    <property type="entry name" value="HTH-TYPE TRANSCRIPTIONAL REGULATOR RV0890C-RELATED"/>
    <property type="match status" value="1"/>
</dbReference>
<feature type="region of interest" description="Disordered" evidence="1">
    <location>
        <begin position="711"/>
        <end position="746"/>
    </location>
</feature>
<dbReference type="PANTHER" id="PTHR47691">
    <property type="entry name" value="REGULATOR-RELATED"/>
    <property type="match status" value="1"/>
</dbReference>